<dbReference type="Proteomes" id="UP000466681">
    <property type="component" value="Chromosome"/>
</dbReference>
<gene>
    <name evidence="7" type="ORF">MMOR_57620</name>
</gene>
<name>A0AAD1HGW9_9MYCO</name>
<dbReference type="InterPro" id="IPR000792">
    <property type="entry name" value="Tscrpt_reg_LuxR_C"/>
</dbReference>
<dbReference type="PROSITE" id="PS50110">
    <property type="entry name" value="RESPONSE_REGULATORY"/>
    <property type="match status" value="1"/>
</dbReference>
<dbReference type="PRINTS" id="PR00038">
    <property type="entry name" value="HTHLUXR"/>
</dbReference>
<dbReference type="PANTHER" id="PTHR43214">
    <property type="entry name" value="TWO-COMPONENT RESPONSE REGULATOR"/>
    <property type="match status" value="1"/>
</dbReference>
<evidence type="ECO:0000256" key="2">
    <source>
        <dbReference type="ARBA" id="ARBA00023125"/>
    </source>
</evidence>
<evidence type="ECO:0000313" key="7">
    <source>
        <dbReference type="EMBL" id="BBX04826.1"/>
    </source>
</evidence>
<feature type="modified residue" description="4-aspartylphosphate" evidence="4">
    <location>
        <position position="66"/>
    </location>
</feature>
<dbReference type="InterPro" id="IPR016032">
    <property type="entry name" value="Sig_transdc_resp-reg_C-effctor"/>
</dbReference>
<evidence type="ECO:0000259" key="6">
    <source>
        <dbReference type="PROSITE" id="PS50110"/>
    </source>
</evidence>
<dbReference type="GO" id="GO:0006355">
    <property type="term" value="P:regulation of DNA-templated transcription"/>
    <property type="evidence" value="ECO:0007669"/>
    <property type="project" value="InterPro"/>
</dbReference>
<keyword evidence="3" id="KW-0804">Transcription</keyword>
<dbReference type="SUPFAM" id="SSF46894">
    <property type="entry name" value="C-terminal effector domain of the bipartite response regulators"/>
    <property type="match status" value="1"/>
</dbReference>
<dbReference type="AlphaFoldDB" id="A0AAD1HGW9"/>
<evidence type="ECO:0000256" key="3">
    <source>
        <dbReference type="ARBA" id="ARBA00023163"/>
    </source>
</evidence>
<proteinExistence type="predicted"/>
<dbReference type="GO" id="GO:0003677">
    <property type="term" value="F:DNA binding"/>
    <property type="evidence" value="ECO:0007669"/>
    <property type="project" value="UniProtKB-KW"/>
</dbReference>
<dbReference type="InterPro" id="IPR011006">
    <property type="entry name" value="CheY-like_superfamily"/>
</dbReference>
<keyword evidence="2 7" id="KW-0238">DNA-binding</keyword>
<dbReference type="InterPro" id="IPR001789">
    <property type="entry name" value="Sig_transdc_resp-reg_receiver"/>
</dbReference>
<keyword evidence="4" id="KW-0597">Phosphoprotein</keyword>
<dbReference type="PANTHER" id="PTHR43214:SF24">
    <property type="entry name" value="TRANSCRIPTIONAL REGULATORY PROTEIN NARL-RELATED"/>
    <property type="match status" value="1"/>
</dbReference>
<evidence type="ECO:0000313" key="8">
    <source>
        <dbReference type="Proteomes" id="UP000466681"/>
    </source>
</evidence>
<reference evidence="7 8" key="1">
    <citation type="journal article" date="2019" name="Emerg. Microbes Infect.">
        <title>Comprehensive subspecies identification of 175 nontuberculous mycobacteria species based on 7547 genomic profiles.</title>
        <authorList>
            <person name="Matsumoto Y."/>
            <person name="Kinjo T."/>
            <person name="Motooka D."/>
            <person name="Nabeya D."/>
            <person name="Jung N."/>
            <person name="Uechi K."/>
            <person name="Horii T."/>
            <person name="Iida T."/>
            <person name="Fujita J."/>
            <person name="Nakamura S."/>
        </authorList>
    </citation>
    <scope>NUCLEOTIDE SEQUENCE [LARGE SCALE GENOMIC DNA]</scope>
    <source>
        <strain evidence="7 8">JCM 6375</strain>
    </source>
</reference>
<dbReference type="Pfam" id="PF00072">
    <property type="entry name" value="Response_reg"/>
    <property type="match status" value="1"/>
</dbReference>
<dbReference type="InterPro" id="IPR039420">
    <property type="entry name" value="WalR-like"/>
</dbReference>
<dbReference type="SMART" id="SM00421">
    <property type="entry name" value="HTH_LUXR"/>
    <property type="match status" value="1"/>
</dbReference>
<dbReference type="KEGG" id="mmor:MMOR_57620"/>
<sequence>MLVAVSVQESQTAAARVIIADDDVLLREGLASLLDRSGFHVVGRAADSAELLSLVAQERPDLVIVDIRMPPTQSNEGLDAARAIRAESPETGILVLSAHVEVEHAMELLSSDRAIGYLLKSRVTDVGDFLDTLGRIAKGASVVDPAVVAELLSTRKTNDALAVLSSRELEVLALMAEGRSNAGIARRLWVTEGTVEKHVRSILAKLDLPETGDDHRRVRAVITFLEAR</sequence>
<dbReference type="Pfam" id="PF00196">
    <property type="entry name" value="GerE"/>
    <property type="match status" value="1"/>
</dbReference>
<dbReference type="CDD" id="cd06170">
    <property type="entry name" value="LuxR_C_like"/>
    <property type="match status" value="1"/>
</dbReference>
<protein>
    <submittedName>
        <fullName evidence="7">DNA-binding response regulator</fullName>
    </submittedName>
</protein>
<feature type="domain" description="HTH luxR-type" evidence="5">
    <location>
        <begin position="157"/>
        <end position="228"/>
    </location>
</feature>
<dbReference type="PROSITE" id="PS50043">
    <property type="entry name" value="HTH_LUXR_2"/>
    <property type="match status" value="1"/>
</dbReference>
<organism evidence="7 8">
    <name type="scientific">Mycolicibacterium moriokaense</name>
    <dbReference type="NCBI Taxonomy" id="39691"/>
    <lineage>
        <taxon>Bacteria</taxon>
        <taxon>Bacillati</taxon>
        <taxon>Actinomycetota</taxon>
        <taxon>Actinomycetes</taxon>
        <taxon>Mycobacteriales</taxon>
        <taxon>Mycobacteriaceae</taxon>
        <taxon>Mycolicibacterium</taxon>
    </lineage>
</organism>
<feature type="domain" description="Response regulatory" evidence="6">
    <location>
        <begin position="16"/>
        <end position="135"/>
    </location>
</feature>
<accession>A0AAD1HGW9</accession>
<keyword evidence="1" id="KW-0805">Transcription regulation</keyword>
<evidence type="ECO:0000256" key="1">
    <source>
        <dbReference type="ARBA" id="ARBA00023015"/>
    </source>
</evidence>
<dbReference type="GO" id="GO:0000160">
    <property type="term" value="P:phosphorelay signal transduction system"/>
    <property type="evidence" value="ECO:0007669"/>
    <property type="project" value="InterPro"/>
</dbReference>
<keyword evidence="8" id="KW-1185">Reference proteome</keyword>
<dbReference type="SUPFAM" id="SSF52172">
    <property type="entry name" value="CheY-like"/>
    <property type="match status" value="1"/>
</dbReference>
<dbReference type="EMBL" id="AP022560">
    <property type="protein sequence ID" value="BBX04826.1"/>
    <property type="molecule type" value="Genomic_DNA"/>
</dbReference>
<dbReference type="PROSITE" id="PS00622">
    <property type="entry name" value="HTH_LUXR_1"/>
    <property type="match status" value="1"/>
</dbReference>
<dbReference type="Gene3D" id="3.40.50.2300">
    <property type="match status" value="1"/>
</dbReference>
<dbReference type="SMART" id="SM00448">
    <property type="entry name" value="REC"/>
    <property type="match status" value="1"/>
</dbReference>
<evidence type="ECO:0000259" key="5">
    <source>
        <dbReference type="PROSITE" id="PS50043"/>
    </source>
</evidence>
<evidence type="ECO:0000256" key="4">
    <source>
        <dbReference type="PROSITE-ProRule" id="PRU00169"/>
    </source>
</evidence>